<dbReference type="PANTHER" id="PTHR10361:SF28">
    <property type="entry name" value="P3 PROTEIN-RELATED"/>
    <property type="match status" value="1"/>
</dbReference>
<dbReference type="GO" id="GO:0016020">
    <property type="term" value="C:membrane"/>
    <property type="evidence" value="ECO:0007669"/>
    <property type="project" value="UniProtKB-SubCell"/>
</dbReference>
<dbReference type="InterPro" id="IPR038770">
    <property type="entry name" value="Na+/solute_symporter_sf"/>
</dbReference>
<feature type="transmembrane region" description="Helical" evidence="5">
    <location>
        <begin position="225"/>
        <end position="245"/>
    </location>
</feature>
<sequence length="323" mass="35108">MLPQLNKKMEKIMPLITPVSVLIGVLLGSHLSGYTYLSPWLFAFMTFSGSISSSFKEFVQVVVQPLPLITTLFILHVMMPLLAMGLGHVVYSDDSFTMTGLILAAAIPTGISSFVWVAIYRGHIALTLSIILVDTVLSPFVVPYTMSVLVGAKVQMDTLAMMKGLFFMIVLPSLIGMLLNQWTRGKIKEQWSGRLGPFSKIAMGIVVAINGSVIAPFLRDINGKLLGLAFFVLILASLGYILGWLIAKLMRWRDDIVIALTFNGGMRNISAGAVLAIAYFPAPVAIPVVLGMLFQQSLASLFGYMLNRRYALREASGLGAGKA</sequence>
<evidence type="ECO:0000256" key="5">
    <source>
        <dbReference type="SAM" id="Phobius"/>
    </source>
</evidence>
<evidence type="ECO:0000313" key="6">
    <source>
        <dbReference type="EMBL" id="MBD0379445.1"/>
    </source>
</evidence>
<dbReference type="RefSeq" id="WP_188173270.1">
    <property type="nucleotide sequence ID" value="NZ_JACVVD010000002.1"/>
</dbReference>
<dbReference type="InterPro" id="IPR002657">
    <property type="entry name" value="BilAc:Na_symport/Acr3"/>
</dbReference>
<keyword evidence="7" id="KW-1185">Reference proteome</keyword>
<feature type="transmembrane region" description="Helical" evidence="5">
    <location>
        <begin position="67"/>
        <end position="90"/>
    </location>
</feature>
<evidence type="ECO:0000256" key="4">
    <source>
        <dbReference type="ARBA" id="ARBA00023136"/>
    </source>
</evidence>
<comment type="subcellular location">
    <subcellularLocation>
        <location evidence="1">Membrane</location>
        <topology evidence="1">Multi-pass membrane protein</topology>
    </subcellularLocation>
</comment>
<keyword evidence="4 5" id="KW-0472">Membrane</keyword>
<dbReference type="PANTHER" id="PTHR10361">
    <property type="entry name" value="SODIUM-BILE ACID COTRANSPORTER"/>
    <property type="match status" value="1"/>
</dbReference>
<gene>
    <name evidence="6" type="ORF">ICC18_04905</name>
</gene>
<feature type="transmembrane region" description="Helical" evidence="5">
    <location>
        <begin position="96"/>
        <end position="117"/>
    </location>
</feature>
<dbReference type="AlphaFoldDB" id="A0A926KNV4"/>
<protein>
    <submittedName>
        <fullName evidence="6">Bile acid:sodium symporter family protein</fullName>
    </submittedName>
</protein>
<dbReference type="InterPro" id="IPR004710">
    <property type="entry name" value="Bilac:Na_transpt"/>
</dbReference>
<evidence type="ECO:0000313" key="7">
    <source>
        <dbReference type="Proteomes" id="UP000650466"/>
    </source>
</evidence>
<accession>A0A926KNV4</accession>
<dbReference type="Gene3D" id="1.20.1530.20">
    <property type="match status" value="1"/>
</dbReference>
<dbReference type="Proteomes" id="UP000650466">
    <property type="component" value="Unassembled WGS sequence"/>
</dbReference>
<feature type="transmembrane region" description="Helical" evidence="5">
    <location>
        <begin position="12"/>
        <end position="31"/>
    </location>
</feature>
<evidence type="ECO:0000256" key="2">
    <source>
        <dbReference type="ARBA" id="ARBA00022692"/>
    </source>
</evidence>
<dbReference type="Pfam" id="PF01758">
    <property type="entry name" value="SBF"/>
    <property type="match status" value="1"/>
</dbReference>
<dbReference type="EMBL" id="JACVVD010000002">
    <property type="protein sequence ID" value="MBD0379445.1"/>
    <property type="molecule type" value="Genomic_DNA"/>
</dbReference>
<reference evidence="6" key="1">
    <citation type="submission" date="2020-09" db="EMBL/GenBank/DDBJ databases">
        <title>Draft Genome Sequence of Paenibacillus sp. WST5.</title>
        <authorList>
            <person name="Bao Z."/>
        </authorList>
    </citation>
    <scope>NUCLEOTIDE SEQUENCE</scope>
    <source>
        <strain evidence="6">WST5</strain>
    </source>
</reference>
<keyword evidence="2 5" id="KW-0812">Transmembrane</keyword>
<evidence type="ECO:0000256" key="1">
    <source>
        <dbReference type="ARBA" id="ARBA00004141"/>
    </source>
</evidence>
<evidence type="ECO:0000256" key="3">
    <source>
        <dbReference type="ARBA" id="ARBA00022989"/>
    </source>
</evidence>
<feature type="transmembrane region" description="Helical" evidence="5">
    <location>
        <begin position="158"/>
        <end position="180"/>
    </location>
</feature>
<proteinExistence type="predicted"/>
<keyword evidence="3 5" id="KW-1133">Transmembrane helix</keyword>
<feature type="transmembrane region" description="Helical" evidence="5">
    <location>
        <begin position="201"/>
        <end position="219"/>
    </location>
</feature>
<comment type="caution">
    <text evidence="6">The sequence shown here is derived from an EMBL/GenBank/DDBJ whole genome shotgun (WGS) entry which is preliminary data.</text>
</comment>
<organism evidence="6 7">
    <name type="scientific">Paenibacillus sedimenti</name>
    <dbReference type="NCBI Taxonomy" id="2770274"/>
    <lineage>
        <taxon>Bacteria</taxon>
        <taxon>Bacillati</taxon>
        <taxon>Bacillota</taxon>
        <taxon>Bacilli</taxon>
        <taxon>Bacillales</taxon>
        <taxon>Paenibacillaceae</taxon>
        <taxon>Paenibacillus</taxon>
    </lineage>
</organism>
<name>A0A926KNV4_9BACL</name>
<feature type="transmembrane region" description="Helical" evidence="5">
    <location>
        <begin position="124"/>
        <end position="146"/>
    </location>
</feature>